<dbReference type="GO" id="GO:0090385">
    <property type="term" value="P:phagosome-lysosome fusion"/>
    <property type="evidence" value="ECO:0007669"/>
    <property type="project" value="TreeGrafter"/>
</dbReference>
<dbReference type="PRINTS" id="PR00449">
    <property type="entry name" value="RASTRNSFRMNG"/>
</dbReference>
<organism evidence="8 9">
    <name type="scientific">Amphilophus citrinellus</name>
    <name type="common">Midas cichlid</name>
    <name type="synonym">Cichlasoma citrinellum</name>
    <dbReference type="NCBI Taxonomy" id="61819"/>
    <lineage>
        <taxon>Eukaryota</taxon>
        <taxon>Metazoa</taxon>
        <taxon>Chordata</taxon>
        <taxon>Craniata</taxon>
        <taxon>Vertebrata</taxon>
        <taxon>Euteleostomi</taxon>
        <taxon>Actinopterygii</taxon>
        <taxon>Neopterygii</taxon>
        <taxon>Teleostei</taxon>
        <taxon>Neoteleostei</taxon>
        <taxon>Acanthomorphata</taxon>
        <taxon>Ovalentaria</taxon>
        <taxon>Cichlomorphae</taxon>
        <taxon>Cichliformes</taxon>
        <taxon>Cichlidae</taxon>
        <taxon>New World cichlids</taxon>
        <taxon>Cichlasomatinae</taxon>
        <taxon>Heroini</taxon>
        <taxon>Amphilophus</taxon>
    </lineage>
</organism>
<evidence type="ECO:0000313" key="9">
    <source>
        <dbReference type="Proteomes" id="UP000261340"/>
    </source>
</evidence>
<dbReference type="GO" id="GO:0045335">
    <property type="term" value="C:phagocytic vesicle"/>
    <property type="evidence" value="ECO:0007669"/>
    <property type="project" value="TreeGrafter"/>
</dbReference>
<evidence type="ECO:0000256" key="2">
    <source>
        <dbReference type="ARBA" id="ARBA00022741"/>
    </source>
</evidence>
<dbReference type="Pfam" id="PF00071">
    <property type="entry name" value="Ras"/>
    <property type="match status" value="1"/>
</dbReference>
<name>A0A3Q0RKC8_AMPCI</name>
<proteinExistence type="inferred from homology"/>
<evidence type="ECO:0000256" key="7">
    <source>
        <dbReference type="RuleBase" id="RU367128"/>
    </source>
</evidence>
<dbReference type="CDD" id="cd04107">
    <property type="entry name" value="Rab32_Rab38"/>
    <property type="match status" value="1"/>
</dbReference>
<dbReference type="InterPro" id="IPR005225">
    <property type="entry name" value="Small_GTP-bd"/>
</dbReference>
<dbReference type="GO" id="GO:0005525">
    <property type="term" value="F:GTP binding"/>
    <property type="evidence" value="ECO:0007669"/>
    <property type="project" value="UniProtKB-UniRule"/>
</dbReference>
<accession>A0A3Q0RKC8</accession>
<evidence type="ECO:0000256" key="6">
    <source>
        <dbReference type="ARBA" id="ARBA00046278"/>
    </source>
</evidence>
<dbReference type="Ensembl" id="ENSACIT00000011278.1">
    <property type="protein sequence ID" value="ENSACIP00000010961.1"/>
    <property type="gene ID" value="ENSACIG00000008533.1"/>
</dbReference>
<dbReference type="SUPFAM" id="SSF52540">
    <property type="entry name" value="P-loop containing nucleoside triphosphate hydrolases"/>
    <property type="match status" value="1"/>
</dbReference>
<dbReference type="FunFam" id="3.40.50.300:FF:000222">
    <property type="entry name" value="RAB32, member RAS oncogene family"/>
    <property type="match status" value="1"/>
</dbReference>
<dbReference type="STRING" id="61819.ENSACIP00000010961"/>
<dbReference type="InterPro" id="IPR001806">
    <property type="entry name" value="Small_GTPase"/>
</dbReference>
<comment type="subcellular location">
    <subcellularLocation>
        <location evidence="6">Endomembrane system</location>
        <topology evidence="6">Lipid-anchor</topology>
        <orientation evidence="6">Cytoplasmic side</orientation>
    </subcellularLocation>
    <subcellularLocation>
        <location evidence="7">Membrane</location>
        <topology evidence="7">Lipid-anchor</topology>
    </subcellularLocation>
</comment>
<dbReference type="PROSITE" id="PS51421">
    <property type="entry name" value="RAS"/>
    <property type="match status" value="1"/>
</dbReference>
<evidence type="ECO:0000256" key="1">
    <source>
        <dbReference type="ARBA" id="ARBA00006270"/>
    </source>
</evidence>
<dbReference type="GO" id="GO:0016020">
    <property type="term" value="C:membrane"/>
    <property type="evidence" value="ECO:0007669"/>
    <property type="project" value="UniProtKB-SubCell"/>
</dbReference>
<evidence type="ECO:0000256" key="5">
    <source>
        <dbReference type="ARBA" id="ARBA00023289"/>
    </source>
</evidence>
<dbReference type="PANTHER" id="PTHR47981:SF39">
    <property type="entry name" value="RAS-RELATED PROTEIN RAB"/>
    <property type="match status" value="1"/>
</dbReference>
<dbReference type="AlphaFoldDB" id="A0A3Q0RKC8"/>
<dbReference type="PANTHER" id="PTHR47981">
    <property type="entry name" value="RAB FAMILY"/>
    <property type="match status" value="1"/>
</dbReference>
<dbReference type="SMART" id="SM00173">
    <property type="entry name" value="RAS"/>
    <property type="match status" value="1"/>
</dbReference>
<dbReference type="GO" id="GO:0005770">
    <property type="term" value="C:late endosome"/>
    <property type="evidence" value="ECO:0007669"/>
    <property type="project" value="TreeGrafter"/>
</dbReference>
<evidence type="ECO:0000256" key="4">
    <source>
        <dbReference type="ARBA" id="ARBA00023288"/>
    </source>
</evidence>
<dbReference type="SMART" id="SM00175">
    <property type="entry name" value="RAB"/>
    <property type="match status" value="1"/>
</dbReference>
<keyword evidence="4 7" id="KW-0449">Lipoprotein</keyword>
<keyword evidence="5 7" id="KW-0636">Prenylation</keyword>
<dbReference type="PROSITE" id="PS51419">
    <property type="entry name" value="RAB"/>
    <property type="match status" value="1"/>
</dbReference>
<keyword evidence="3 7" id="KW-0342">GTP-binding</keyword>
<protein>
    <recommendedName>
        <fullName evidence="7">Ras-related protein Rab</fullName>
    </recommendedName>
</protein>
<comment type="similarity">
    <text evidence="1 7">Belongs to the small GTPase superfamily. Rab family.</text>
</comment>
<reference evidence="8" key="1">
    <citation type="submission" date="2025-08" db="UniProtKB">
        <authorList>
            <consortium name="Ensembl"/>
        </authorList>
    </citation>
    <scope>IDENTIFICATION</scope>
</reference>
<sequence length="223" mass="25086">MQYCQTIALHFECSRVQLFKVLVIGDLGVGKSSIVMRYVNKCFDERYKGTIGVDFALKSIEWDAKTVVRLQFWDIAGQERFKKMSRVYYKGTMGAIVVFDITNSCTLEAASEWKQDLDSKVCLDSGHLVPAVLLANKCDLTGRDGDVVSSLDSFCKDNSFLGWFETSAKDNINIEEAGAFLVKQMMLCDTSLSTEERHWDKIKVNQTPADSPNQSLCCGRPLF</sequence>
<dbReference type="SMART" id="SM00176">
    <property type="entry name" value="RAN"/>
    <property type="match status" value="1"/>
</dbReference>
<keyword evidence="9" id="KW-1185">Reference proteome</keyword>
<dbReference type="InterPro" id="IPR027417">
    <property type="entry name" value="P-loop_NTPase"/>
</dbReference>
<dbReference type="GeneTree" id="ENSGT00940000162477"/>
<keyword evidence="2 7" id="KW-0547">Nucleotide-binding</keyword>
<dbReference type="GO" id="GO:0003924">
    <property type="term" value="F:GTPase activity"/>
    <property type="evidence" value="ECO:0007669"/>
    <property type="project" value="UniProtKB-UniRule"/>
</dbReference>
<dbReference type="Gene3D" id="3.40.50.300">
    <property type="entry name" value="P-loop containing nucleotide triphosphate hydrolases"/>
    <property type="match status" value="1"/>
</dbReference>
<evidence type="ECO:0000256" key="3">
    <source>
        <dbReference type="ARBA" id="ARBA00023134"/>
    </source>
</evidence>
<dbReference type="GO" id="GO:0008333">
    <property type="term" value="P:endosome to lysosome transport"/>
    <property type="evidence" value="ECO:0007669"/>
    <property type="project" value="TreeGrafter"/>
</dbReference>
<keyword evidence="7" id="KW-0472">Membrane</keyword>
<dbReference type="GO" id="GO:0005764">
    <property type="term" value="C:lysosome"/>
    <property type="evidence" value="ECO:0007669"/>
    <property type="project" value="TreeGrafter"/>
</dbReference>
<evidence type="ECO:0000313" key="8">
    <source>
        <dbReference type="Ensembl" id="ENSACIP00000010961.1"/>
    </source>
</evidence>
<dbReference type="InterPro" id="IPR030697">
    <property type="entry name" value="Rab29/Rab38/Rab32"/>
</dbReference>
<dbReference type="SMART" id="SM00174">
    <property type="entry name" value="RHO"/>
    <property type="match status" value="1"/>
</dbReference>
<dbReference type="NCBIfam" id="TIGR00231">
    <property type="entry name" value="small_GTP"/>
    <property type="match status" value="1"/>
</dbReference>
<dbReference type="GO" id="GO:0005802">
    <property type="term" value="C:trans-Golgi network"/>
    <property type="evidence" value="ECO:0007669"/>
    <property type="project" value="UniProtKB-UniRule"/>
</dbReference>
<comment type="function">
    <text evidence="7">The small GTPases Rab are key regulators in vesicle trafficking.</text>
</comment>
<reference evidence="8" key="2">
    <citation type="submission" date="2025-09" db="UniProtKB">
        <authorList>
            <consortium name="Ensembl"/>
        </authorList>
    </citation>
    <scope>IDENTIFICATION</scope>
</reference>
<dbReference type="Proteomes" id="UP000261340">
    <property type="component" value="Unplaced"/>
</dbReference>